<accession>A0ABR3UF65</accession>
<evidence type="ECO:0000256" key="1">
    <source>
        <dbReference type="SAM" id="Phobius"/>
    </source>
</evidence>
<dbReference type="EMBL" id="JBHGVX010000006">
    <property type="protein sequence ID" value="KAL1794852.1"/>
    <property type="molecule type" value="Genomic_DNA"/>
</dbReference>
<keyword evidence="4" id="KW-1185">Reference proteome</keyword>
<feature type="domain" description="Rhodopsin" evidence="2">
    <location>
        <begin position="25"/>
        <end position="178"/>
    </location>
</feature>
<evidence type="ECO:0000313" key="3">
    <source>
        <dbReference type="EMBL" id="KAL1794852.1"/>
    </source>
</evidence>
<dbReference type="RefSeq" id="XP_069305436.1">
    <property type="nucleotide sequence ID" value="XM_069452822.1"/>
</dbReference>
<keyword evidence="1" id="KW-1133">Transmembrane helix</keyword>
<dbReference type="PANTHER" id="PTHR38663:SF1">
    <property type="entry name" value="L-ORNITHINE N(5)-MONOOXYGENASE"/>
    <property type="match status" value="1"/>
</dbReference>
<dbReference type="InterPro" id="IPR049326">
    <property type="entry name" value="Rhodopsin_dom_fungi"/>
</dbReference>
<dbReference type="InterPro" id="IPR036188">
    <property type="entry name" value="FAD/NAD-bd_sf"/>
</dbReference>
<comment type="caution">
    <text evidence="3">The sequence shown here is derived from an EMBL/GenBank/DDBJ whole genome shotgun (WGS) entry which is preliminary data.</text>
</comment>
<organism evidence="3 4">
    <name type="scientific">Alternaria dauci</name>
    <dbReference type="NCBI Taxonomy" id="48095"/>
    <lineage>
        <taxon>Eukaryota</taxon>
        <taxon>Fungi</taxon>
        <taxon>Dikarya</taxon>
        <taxon>Ascomycota</taxon>
        <taxon>Pezizomycotina</taxon>
        <taxon>Dothideomycetes</taxon>
        <taxon>Pleosporomycetidae</taxon>
        <taxon>Pleosporales</taxon>
        <taxon>Pleosporineae</taxon>
        <taxon>Pleosporaceae</taxon>
        <taxon>Alternaria</taxon>
        <taxon>Alternaria sect. Porri</taxon>
    </lineage>
</organism>
<feature type="transmembrane region" description="Helical" evidence="1">
    <location>
        <begin position="80"/>
        <end position="102"/>
    </location>
</feature>
<dbReference type="PANTHER" id="PTHR38663">
    <property type="match status" value="1"/>
</dbReference>
<sequence>MATDTVLITIMHRIAKTSSNLIPPGDDVSQYSEAEIKMRVYGSKLVLVVEQMQLITIWLVKACLLIMYNRMTLVLPQHKIVVATSIYVAIAFVVMEVLYLGVWCRPFNQYWAVPPNSKQCSAATNHLITNAVFNISSDLIILSIPMPLLFKVRLPKKNKTILFVIFCIGAFTIVAAVLNKYYSFTNPFGTEWTICPMFFHVDPADRDALLGYTYEKEREKDIQALPGVAGKEVSKHKKKKNLKSQGRFLGRTPDVDERDRKDYFVPRTDLFDAHCEEVINRYRLGKDLLRQESVVDIKYDKISRFNETELGSMISDVTMADEREVFRVETDQGVRFAHLVVLAVGPGNAPLIPLVPGLPSQRPHEGFAHAMQIKQFPPSHVMNRIKAGQLTKRFDMIMQARNGGSMTPRYRKILDSYVARRKIELHNYTKLHCVSWEQSSKTWACEVSSAESTFKLPPVDYMVFATGIQSDIRTIPYLQSIQRQYPIKSIGGLPCLNEDLMWDDNVPLFITGRLAGLQLGPGAPNLVGARVGAERIAWNVDEALKKLGKLSINAQDESDDDSSDEKMVAYAAARDNRFDSLFELDDDAA</sequence>
<keyword evidence="1" id="KW-0812">Transmembrane</keyword>
<protein>
    <recommendedName>
        <fullName evidence="2">Rhodopsin domain-containing protein</fullName>
    </recommendedName>
</protein>
<keyword evidence="1" id="KW-0472">Membrane</keyword>
<dbReference type="GeneID" id="96086990"/>
<name>A0ABR3UF65_9PLEO</name>
<dbReference type="Pfam" id="PF20684">
    <property type="entry name" value="Fung_rhodopsin"/>
    <property type="match status" value="1"/>
</dbReference>
<evidence type="ECO:0000313" key="4">
    <source>
        <dbReference type="Proteomes" id="UP001578633"/>
    </source>
</evidence>
<proteinExistence type="predicted"/>
<reference evidence="3 4" key="1">
    <citation type="submission" date="2024-09" db="EMBL/GenBank/DDBJ databases">
        <title>T2T genomes of carrot and Alternaria dauci and their utility for understanding host-pathogen interaction during carrot leaf blight disease.</title>
        <authorList>
            <person name="Liu W."/>
            <person name="Xu S."/>
            <person name="Ou C."/>
            <person name="Liu X."/>
            <person name="Zhuang F."/>
            <person name="Deng X.W."/>
        </authorList>
    </citation>
    <scope>NUCLEOTIDE SEQUENCE [LARGE SCALE GENOMIC DNA]</scope>
    <source>
        <strain evidence="3 4">A2016</strain>
    </source>
</reference>
<evidence type="ECO:0000259" key="2">
    <source>
        <dbReference type="Pfam" id="PF20684"/>
    </source>
</evidence>
<dbReference type="SUPFAM" id="SSF51905">
    <property type="entry name" value="FAD/NAD(P)-binding domain"/>
    <property type="match status" value="1"/>
</dbReference>
<gene>
    <name evidence="3" type="ORF">ACET3X_006668</name>
</gene>
<feature type="transmembrane region" description="Helical" evidence="1">
    <location>
        <begin position="162"/>
        <end position="182"/>
    </location>
</feature>
<feature type="transmembrane region" description="Helical" evidence="1">
    <location>
        <begin position="45"/>
        <end position="68"/>
    </location>
</feature>
<dbReference type="Proteomes" id="UP001578633">
    <property type="component" value="Chromosome 6"/>
</dbReference>